<keyword evidence="3" id="KW-0540">Nuclease</keyword>
<evidence type="ECO:0000259" key="2">
    <source>
        <dbReference type="Pfam" id="PF00753"/>
    </source>
</evidence>
<keyword evidence="3" id="KW-0378">Hydrolase</keyword>
<dbReference type="GO" id="GO:0004527">
    <property type="term" value="F:exonuclease activity"/>
    <property type="evidence" value="ECO:0007669"/>
    <property type="project" value="UniProtKB-KW"/>
</dbReference>
<feature type="region of interest" description="Disordered" evidence="1">
    <location>
        <begin position="331"/>
        <end position="356"/>
    </location>
</feature>
<dbReference type="InterPro" id="IPR026360">
    <property type="entry name" value="Xnuc_lig_assoc"/>
</dbReference>
<feature type="domain" description="Metallo-beta-lactamase" evidence="2">
    <location>
        <begin position="22"/>
        <end position="123"/>
    </location>
</feature>
<dbReference type="EMBL" id="JAHESC010000033">
    <property type="protein sequence ID" value="MBT1688947.1"/>
    <property type="molecule type" value="Genomic_DNA"/>
</dbReference>
<dbReference type="PANTHER" id="PTHR11203:SF49">
    <property type="entry name" value="BLL1145 PROTEIN"/>
    <property type="match status" value="1"/>
</dbReference>
<organism evidence="3 4">
    <name type="scientific">Dawidia soli</name>
    <dbReference type="NCBI Taxonomy" id="2782352"/>
    <lineage>
        <taxon>Bacteria</taxon>
        <taxon>Pseudomonadati</taxon>
        <taxon>Bacteroidota</taxon>
        <taxon>Cytophagia</taxon>
        <taxon>Cytophagales</taxon>
        <taxon>Chryseotaleaceae</taxon>
        <taxon>Dawidia</taxon>
    </lineage>
</organism>
<dbReference type="InterPro" id="IPR001279">
    <property type="entry name" value="Metallo-B-lactamas"/>
</dbReference>
<evidence type="ECO:0000313" key="4">
    <source>
        <dbReference type="Proteomes" id="UP001319180"/>
    </source>
</evidence>
<name>A0AAP2DGH8_9BACT</name>
<dbReference type="InterPro" id="IPR036866">
    <property type="entry name" value="RibonucZ/Hydroxyglut_hydro"/>
</dbReference>
<keyword evidence="3" id="KW-0436">Ligase</keyword>
<dbReference type="SUPFAM" id="SSF56281">
    <property type="entry name" value="Metallo-hydrolase/oxidoreductase"/>
    <property type="match status" value="1"/>
</dbReference>
<gene>
    <name evidence="3" type="ORF">KK078_20445</name>
</gene>
<dbReference type="GO" id="GO:0004521">
    <property type="term" value="F:RNA endonuclease activity"/>
    <property type="evidence" value="ECO:0007669"/>
    <property type="project" value="TreeGrafter"/>
</dbReference>
<dbReference type="GO" id="GO:0016874">
    <property type="term" value="F:ligase activity"/>
    <property type="evidence" value="ECO:0007669"/>
    <property type="project" value="UniProtKB-KW"/>
</dbReference>
<keyword evidence="3" id="KW-0269">Exonuclease</keyword>
<dbReference type="PANTHER" id="PTHR11203">
    <property type="entry name" value="CLEAVAGE AND POLYADENYLATION SPECIFICITY FACTOR FAMILY MEMBER"/>
    <property type="match status" value="1"/>
</dbReference>
<dbReference type="Pfam" id="PF00753">
    <property type="entry name" value="Lactamase_B"/>
    <property type="match status" value="1"/>
</dbReference>
<evidence type="ECO:0000313" key="3">
    <source>
        <dbReference type="EMBL" id="MBT1688947.1"/>
    </source>
</evidence>
<dbReference type="Proteomes" id="UP001319180">
    <property type="component" value="Unassembled WGS sequence"/>
</dbReference>
<dbReference type="NCBIfam" id="TIGR04122">
    <property type="entry name" value="Xnuc_lig_assoc"/>
    <property type="match status" value="1"/>
</dbReference>
<proteinExistence type="predicted"/>
<dbReference type="InterPro" id="IPR050698">
    <property type="entry name" value="MBL"/>
</dbReference>
<evidence type="ECO:0000256" key="1">
    <source>
        <dbReference type="SAM" id="MobiDB-lite"/>
    </source>
</evidence>
<keyword evidence="4" id="KW-1185">Reference proteome</keyword>
<dbReference type="Gene3D" id="3.60.15.10">
    <property type="entry name" value="Ribonuclease Z/Hydroxyacylglutathione hydrolase-like"/>
    <property type="match status" value="1"/>
</dbReference>
<dbReference type="RefSeq" id="WP_254092173.1">
    <property type="nucleotide sequence ID" value="NZ_JAHESC010000033.1"/>
</dbReference>
<comment type="caution">
    <text evidence="3">The sequence shown here is derived from an EMBL/GenBank/DDBJ whole genome shotgun (WGS) entry which is preliminary data.</text>
</comment>
<accession>A0AAP2DGH8</accession>
<protein>
    <submittedName>
        <fullName evidence="3">Ligase-associated DNA damage response exonuclease</fullName>
        <ecNumber evidence="3">3.1.-.-</ecNumber>
    </submittedName>
</protein>
<dbReference type="AlphaFoldDB" id="A0AAP2DGH8"/>
<dbReference type="EC" id="3.1.-.-" evidence="3"/>
<sequence length="356" mass="40208">MPLLEFTDRGIYCPPAGVYLDPWKPVDRALITHGHADHARWGHAHYLCTEAAAPVIRYRLRLENNLQTVRYGESLLINGVQFTFHPAGHIPGSAQIRVEHQGEVWVFTGDYKLEDDGVSEPFELVRCHTFITESTFGLPVYRWKPQQAIMEDINAWWRQNRAEGKVSVIAGYTLGKSQRILRNIDTTIGNVFLHGAVDNILEIFRAQGMALPATHRVTSQHRKQDFEGALVICPPSAVGSPWIRRFLPYSLGIASGWMSLRGARRRRGADRGFALSDHVDWDSLNTAVRETGAERVYVTHGYTEIYTQWLREQGLEAHAVQTRYEGELSEIVEGEEKTHPDPVEEQENTTPGGTTA</sequence>
<reference evidence="3 4" key="1">
    <citation type="submission" date="2021-05" db="EMBL/GenBank/DDBJ databases">
        <title>A Polyphasic approach of four new species of the genus Ohtaekwangia: Ohtaekwangia histidinii sp. nov., Ohtaekwangia cretensis sp. nov., Ohtaekwangia indiensis sp. nov., Ohtaekwangia reichenbachii sp. nov. from diverse environment.</title>
        <authorList>
            <person name="Octaviana S."/>
        </authorList>
    </citation>
    <scope>NUCLEOTIDE SEQUENCE [LARGE SCALE GENOMIC DNA]</scope>
    <source>
        <strain evidence="3 4">PWU37</strain>
    </source>
</reference>